<accession>A0A060SI94</accession>
<protein>
    <submittedName>
        <fullName evidence="2">Uncharacterized protein</fullName>
    </submittedName>
</protein>
<proteinExistence type="predicted"/>
<feature type="region of interest" description="Disordered" evidence="1">
    <location>
        <begin position="174"/>
        <end position="253"/>
    </location>
</feature>
<feature type="compositionally biased region" description="Polar residues" evidence="1">
    <location>
        <begin position="194"/>
        <end position="210"/>
    </location>
</feature>
<dbReference type="Proteomes" id="UP000029665">
    <property type="component" value="Unassembled WGS sequence"/>
</dbReference>
<evidence type="ECO:0000313" key="2">
    <source>
        <dbReference type="EMBL" id="CDO73886.1"/>
    </source>
</evidence>
<gene>
    <name evidence="2" type="ORF">BN946_scf185016.g43</name>
</gene>
<evidence type="ECO:0000256" key="1">
    <source>
        <dbReference type="SAM" id="MobiDB-lite"/>
    </source>
</evidence>
<comment type="caution">
    <text evidence="2">The sequence shown here is derived from an EMBL/GenBank/DDBJ whole genome shotgun (WGS) entry which is preliminary data.</text>
</comment>
<name>A0A060SI94_PYCCI</name>
<dbReference type="OrthoDB" id="2756014at2759"/>
<evidence type="ECO:0000313" key="3">
    <source>
        <dbReference type="Proteomes" id="UP000029665"/>
    </source>
</evidence>
<organism evidence="2 3">
    <name type="scientific">Pycnoporus cinnabarinus</name>
    <name type="common">Cinnabar-red polypore</name>
    <name type="synonym">Trametes cinnabarina</name>
    <dbReference type="NCBI Taxonomy" id="5643"/>
    <lineage>
        <taxon>Eukaryota</taxon>
        <taxon>Fungi</taxon>
        <taxon>Dikarya</taxon>
        <taxon>Basidiomycota</taxon>
        <taxon>Agaricomycotina</taxon>
        <taxon>Agaricomycetes</taxon>
        <taxon>Polyporales</taxon>
        <taxon>Polyporaceae</taxon>
        <taxon>Trametes</taxon>
    </lineage>
</organism>
<sequence length="324" mass="35708">MAKSKKPKGTSRAVRRVAVVETRTGSATSTVLKSRLLRHEALAKEREESQRRLQQAFSGLSGRTVEQLRDLHPRAGPSTQPAHSEDIEPSYTDLQDVGDAMEVDGWVDDDEEEQGGDVLHALRDFLGERWKYSKYQGTRSWRQRLERADELWTAVLDEITDAYMRWRYPSAGSLGSHSDNPPLCPLRGRAHPATTPQPSRTPSGLHTQGPNGEEDDVRPSGSNIPRSTDVAGDPSAVAPEDAEGGDLSDAQKRDGTFDFTIDVVDMYSLARQAHVPRDASQTTVIALAEQGYLATSPASPSLAITFNTLEHFRLLRLPLGPFID</sequence>
<dbReference type="HOGENOM" id="CLU_1034817_0_0_1"/>
<dbReference type="AlphaFoldDB" id="A0A060SI94"/>
<keyword evidence="3" id="KW-1185">Reference proteome</keyword>
<dbReference type="EMBL" id="CCBP010000124">
    <property type="protein sequence ID" value="CDO73886.1"/>
    <property type="molecule type" value="Genomic_DNA"/>
</dbReference>
<reference evidence="2" key="1">
    <citation type="submission" date="2014-01" db="EMBL/GenBank/DDBJ databases">
        <title>The genome of the white-rot fungus Pycnoporus cinnabarinus: a basidiomycete model with a versatile arsenal for lignocellulosic biomass breakdown.</title>
        <authorList>
            <person name="Levasseur A."/>
            <person name="Lomascolo A."/>
            <person name="Ruiz-Duenas F.J."/>
            <person name="Uzan E."/>
            <person name="Piumi F."/>
            <person name="Kues U."/>
            <person name="Ram A.F.J."/>
            <person name="Murat C."/>
            <person name="Haon M."/>
            <person name="Benoit I."/>
            <person name="Arfi Y."/>
            <person name="Chevret D."/>
            <person name="Drula E."/>
            <person name="Kwon M.J."/>
            <person name="Gouret P."/>
            <person name="Lesage-Meessen L."/>
            <person name="Lombard V."/>
            <person name="Mariette J."/>
            <person name="Noirot C."/>
            <person name="Park J."/>
            <person name="Patyshakuliyeva A."/>
            <person name="Wieneger R.A.B."/>
            <person name="Wosten H.A.B."/>
            <person name="Martin F."/>
            <person name="Coutinho P.M."/>
            <person name="de Vries R."/>
            <person name="Martinez A.T."/>
            <person name="Klopp C."/>
            <person name="Pontarotti P."/>
            <person name="Henrissat B."/>
            <person name="Record E."/>
        </authorList>
    </citation>
    <scope>NUCLEOTIDE SEQUENCE [LARGE SCALE GENOMIC DNA]</scope>
    <source>
        <strain evidence="2">BRFM137</strain>
    </source>
</reference>
<feature type="region of interest" description="Disordered" evidence="1">
    <location>
        <begin position="45"/>
        <end position="65"/>
    </location>
</feature>